<feature type="transmembrane region" description="Helical" evidence="5">
    <location>
        <begin position="31"/>
        <end position="53"/>
    </location>
</feature>
<feature type="domain" description="RDD" evidence="6">
    <location>
        <begin position="21"/>
        <end position="151"/>
    </location>
</feature>
<sequence>MLNWLPTKREPEPDLESASPALLRRRAVATVIDLAVCYFVIETAILAVLMVAFTDFFVAPNSDAFALSIVGLVPIYLLYTFCFEWRYTRTPGKKRMGLLVVEADGSRLGLRTAAVRNIVRYVDWLPAGYAVGWLLARRSSTGKRLGDRLAGTLVVRPVTTADPLYTTERERYDVEDGSTKTTERQ</sequence>
<dbReference type="Proteomes" id="UP000011599">
    <property type="component" value="Unassembled WGS sequence"/>
</dbReference>
<evidence type="ECO:0000259" key="6">
    <source>
        <dbReference type="Pfam" id="PF06271"/>
    </source>
</evidence>
<evidence type="ECO:0000256" key="4">
    <source>
        <dbReference type="ARBA" id="ARBA00023136"/>
    </source>
</evidence>
<dbReference type="AlphaFoldDB" id="L9W8C1"/>
<evidence type="ECO:0000256" key="1">
    <source>
        <dbReference type="ARBA" id="ARBA00004141"/>
    </source>
</evidence>
<dbReference type="Pfam" id="PF06271">
    <property type="entry name" value="RDD"/>
    <property type="match status" value="1"/>
</dbReference>
<comment type="subcellular location">
    <subcellularLocation>
        <location evidence="1">Membrane</location>
        <topology evidence="1">Multi-pass membrane protein</topology>
    </subcellularLocation>
</comment>
<dbReference type="PANTHER" id="PTHR38480">
    <property type="entry name" value="SLR0254 PROTEIN"/>
    <property type="match status" value="1"/>
</dbReference>
<dbReference type="PANTHER" id="PTHR38480:SF1">
    <property type="entry name" value="SLR0254 PROTEIN"/>
    <property type="match status" value="1"/>
</dbReference>
<keyword evidence="4 5" id="KW-0472">Membrane</keyword>
<proteinExistence type="predicted"/>
<evidence type="ECO:0000256" key="3">
    <source>
        <dbReference type="ARBA" id="ARBA00022989"/>
    </source>
</evidence>
<evidence type="ECO:0000256" key="5">
    <source>
        <dbReference type="SAM" id="Phobius"/>
    </source>
</evidence>
<name>L9W8C1_9EURY</name>
<dbReference type="InterPro" id="IPR010432">
    <property type="entry name" value="RDD"/>
</dbReference>
<feature type="transmembrane region" description="Helical" evidence="5">
    <location>
        <begin position="65"/>
        <end position="87"/>
    </location>
</feature>
<protein>
    <submittedName>
        <fullName evidence="7">RDD domain-containing protein</fullName>
    </submittedName>
</protein>
<keyword evidence="3 5" id="KW-1133">Transmembrane helix</keyword>
<dbReference type="RefSeq" id="WP_006088468.1">
    <property type="nucleotide sequence ID" value="NZ_AOHW01000007.1"/>
</dbReference>
<accession>L9W8C1</accession>
<dbReference type="GO" id="GO:0016020">
    <property type="term" value="C:membrane"/>
    <property type="evidence" value="ECO:0007669"/>
    <property type="project" value="UniProtKB-SubCell"/>
</dbReference>
<keyword evidence="8" id="KW-1185">Reference proteome</keyword>
<organism evidence="7 8">
    <name type="scientific">Natronorubrum tibetense GA33</name>
    <dbReference type="NCBI Taxonomy" id="1114856"/>
    <lineage>
        <taxon>Archaea</taxon>
        <taxon>Methanobacteriati</taxon>
        <taxon>Methanobacteriota</taxon>
        <taxon>Stenosarchaea group</taxon>
        <taxon>Halobacteria</taxon>
        <taxon>Halobacteriales</taxon>
        <taxon>Natrialbaceae</taxon>
        <taxon>Natronorubrum</taxon>
    </lineage>
</organism>
<evidence type="ECO:0000313" key="7">
    <source>
        <dbReference type="EMBL" id="ELY45491.1"/>
    </source>
</evidence>
<evidence type="ECO:0000313" key="8">
    <source>
        <dbReference type="Proteomes" id="UP000011599"/>
    </source>
</evidence>
<dbReference type="OrthoDB" id="288430at2157"/>
<evidence type="ECO:0000256" key="2">
    <source>
        <dbReference type="ARBA" id="ARBA00022692"/>
    </source>
</evidence>
<reference evidence="7 8" key="1">
    <citation type="journal article" date="2014" name="PLoS Genet.">
        <title>Phylogenetically driven sequencing of extremely halophilic archaea reveals strategies for static and dynamic osmo-response.</title>
        <authorList>
            <person name="Becker E.A."/>
            <person name="Seitzer P.M."/>
            <person name="Tritt A."/>
            <person name="Larsen D."/>
            <person name="Krusor M."/>
            <person name="Yao A.I."/>
            <person name="Wu D."/>
            <person name="Madern D."/>
            <person name="Eisen J.A."/>
            <person name="Darling A.E."/>
            <person name="Facciotti M.T."/>
        </authorList>
    </citation>
    <scope>NUCLEOTIDE SEQUENCE [LARGE SCALE GENOMIC DNA]</scope>
    <source>
        <strain evidence="7 8">GA33</strain>
    </source>
</reference>
<comment type="caution">
    <text evidence="7">The sequence shown here is derived from an EMBL/GenBank/DDBJ whole genome shotgun (WGS) entry which is preliminary data.</text>
</comment>
<dbReference type="eggNOG" id="arCOG03633">
    <property type="taxonomic scope" value="Archaea"/>
</dbReference>
<keyword evidence="2 5" id="KW-0812">Transmembrane</keyword>
<dbReference type="PATRIC" id="fig|1114856.3.peg.763"/>
<dbReference type="STRING" id="1114856.GCA_000383975_03484"/>
<dbReference type="EMBL" id="AOHW01000007">
    <property type="protein sequence ID" value="ELY45491.1"/>
    <property type="molecule type" value="Genomic_DNA"/>
</dbReference>
<gene>
    <name evidence="7" type="ORF">C496_03683</name>
</gene>